<comment type="similarity">
    <text evidence="1">Belongs to the HipA Ser/Thr kinase family.</text>
</comment>
<evidence type="ECO:0000259" key="5">
    <source>
        <dbReference type="Pfam" id="PF13657"/>
    </source>
</evidence>
<organism evidence="6 7">
    <name type="scientific">Xanthomonas campestris pv. papavericola</name>
    <dbReference type="NCBI Taxonomy" id="487881"/>
    <lineage>
        <taxon>Bacteria</taxon>
        <taxon>Pseudomonadati</taxon>
        <taxon>Pseudomonadota</taxon>
        <taxon>Gammaproteobacteria</taxon>
        <taxon>Lysobacterales</taxon>
        <taxon>Lysobacteraceae</taxon>
        <taxon>Xanthomonas</taxon>
    </lineage>
</organism>
<keyword evidence="3" id="KW-0418">Kinase</keyword>
<evidence type="ECO:0000313" key="6">
    <source>
        <dbReference type="EMBL" id="MEC3888892.1"/>
    </source>
</evidence>
<reference evidence="6" key="2">
    <citation type="submission" date="2024-01" db="EMBL/GenBank/DDBJ databases">
        <title>Long-read genome sequencing of X. campestris pv. papavericola.</title>
        <authorList>
            <person name="Hussain R.M.F."/>
            <person name="Greer S."/>
            <person name="Harrison J."/>
            <person name="Grant M."/>
            <person name="Vicente J."/>
            <person name="Studholme D.J."/>
        </authorList>
    </citation>
    <scope>NUCLEOTIDE SEQUENCE</scope>
    <source>
        <strain evidence="6">NCPPB 2970</strain>
    </source>
</reference>
<protein>
    <submittedName>
        <fullName evidence="6">Type II toxin-antitoxin system HipA family toxin</fullName>
    </submittedName>
</protein>
<dbReference type="PANTHER" id="PTHR37419:SF8">
    <property type="entry name" value="TOXIN YJJJ"/>
    <property type="match status" value="1"/>
</dbReference>
<dbReference type="GO" id="GO:0004674">
    <property type="term" value="F:protein serine/threonine kinase activity"/>
    <property type="evidence" value="ECO:0007669"/>
    <property type="project" value="TreeGrafter"/>
</dbReference>
<evidence type="ECO:0000256" key="1">
    <source>
        <dbReference type="ARBA" id="ARBA00010164"/>
    </source>
</evidence>
<dbReference type="Proteomes" id="UP001297361">
    <property type="component" value="Unassembled WGS sequence"/>
</dbReference>
<reference evidence="6" key="1">
    <citation type="submission" date="2021-10" db="EMBL/GenBank/DDBJ databases">
        <authorList>
            <person name="Hussein R."/>
            <person name="Harrison J."/>
            <person name="Studholme D.J."/>
            <person name="Vicente J."/>
            <person name="Grant M."/>
        </authorList>
    </citation>
    <scope>NUCLEOTIDE SEQUENCE</scope>
    <source>
        <strain evidence="6">NCPPB 2970</strain>
    </source>
</reference>
<dbReference type="EMBL" id="JAJFNJ020000003">
    <property type="protein sequence ID" value="MEC3888892.1"/>
    <property type="molecule type" value="Genomic_DNA"/>
</dbReference>
<comment type="caution">
    <text evidence="6">The sequence shown here is derived from an EMBL/GenBank/DDBJ whole genome shotgun (WGS) entry which is preliminary data.</text>
</comment>
<feature type="domain" description="HipA-like C-terminal" evidence="4">
    <location>
        <begin position="159"/>
        <end position="375"/>
    </location>
</feature>
<dbReference type="RefSeq" id="WP_228426968.1">
    <property type="nucleotide sequence ID" value="NZ_JAJFNJ020000003.1"/>
</dbReference>
<evidence type="ECO:0000256" key="2">
    <source>
        <dbReference type="ARBA" id="ARBA00022679"/>
    </source>
</evidence>
<accession>A0AAJ2X4E1</accession>
<dbReference type="InterPro" id="IPR012893">
    <property type="entry name" value="HipA-like_C"/>
</dbReference>
<dbReference type="InterPro" id="IPR052028">
    <property type="entry name" value="HipA_Ser/Thr_kinase"/>
</dbReference>
<feature type="domain" description="HipA N-terminal subdomain 1" evidence="5">
    <location>
        <begin position="16"/>
        <end position="117"/>
    </location>
</feature>
<dbReference type="GO" id="GO:0005829">
    <property type="term" value="C:cytosol"/>
    <property type="evidence" value="ECO:0007669"/>
    <property type="project" value="TreeGrafter"/>
</dbReference>
<evidence type="ECO:0000256" key="3">
    <source>
        <dbReference type="ARBA" id="ARBA00022777"/>
    </source>
</evidence>
<gene>
    <name evidence="6" type="ORF">LLE72_014345</name>
</gene>
<evidence type="ECO:0000259" key="4">
    <source>
        <dbReference type="Pfam" id="PF07804"/>
    </source>
</evidence>
<evidence type="ECO:0000313" key="7">
    <source>
        <dbReference type="Proteomes" id="UP001297361"/>
    </source>
</evidence>
<sequence>MKNIKKLTVLYEGWGQRWPLGTLADDGRQIIFEYSAEALTKGIEFSPRHLKLRQDAYGPFAKEIGYLPGLIYDCLPDGWGLLLMDRLFRKAGLDIARISPLDRLAFIGDRAMGALAFAPPQNESAETVDWSLSQLAKAAQSVSDDDVKALRALALAGGSPHGARPKALVTFDATTSTVSTAEGALGEPWLVKFPAQSEHTEVCAIEHVYAQMARECGITMGPTKYFDLGKDLAAFGTMRFDRVGQLRVPVHSLAGALHADFRIPCLDYETVLRATGFFTQNAQEVMAAFRLCVFNVVFNNRDDHGKNFSLRMNEKHRWDFAPGYDLTFNAGPGGYHQTSVMGEAHAPGRAHLLSLADKLDLPLREVQQIIDRTCAVSEGLAIALLDAKVRRETVCAITDAVTSNVRRCSDA</sequence>
<keyword evidence="2" id="KW-0808">Transferase</keyword>
<dbReference type="Pfam" id="PF07804">
    <property type="entry name" value="HipA_C"/>
    <property type="match status" value="1"/>
</dbReference>
<proteinExistence type="inferred from homology"/>
<dbReference type="InterPro" id="IPR017508">
    <property type="entry name" value="HipA_N1"/>
</dbReference>
<name>A0AAJ2X4E1_XANCA</name>
<dbReference type="AlphaFoldDB" id="A0AAJ2X4E1"/>
<dbReference type="PANTHER" id="PTHR37419">
    <property type="entry name" value="SERINE/THREONINE-PROTEIN KINASE TOXIN HIPA"/>
    <property type="match status" value="1"/>
</dbReference>
<dbReference type="Pfam" id="PF13657">
    <property type="entry name" value="Couple_hipA"/>
    <property type="match status" value="1"/>
</dbReference>